<reference evidence="1" key="1">
    <citation type="submission" date="2021-01" db="EMBL/GenBank/DDBJ databases">
        <authorList>
            <person name="Corre E."/>
            <person name="Pelletier E."/>
            <person name="Niang G."/>
            <person name="Scheremetjew M."/>
            <person name="Finn R."/>
            <person name="Kale V."/>
            <person name="Holt S."/>
            <person name="Cochrane G."/>
            <person name="Meng A."/>
            <person name="Brown T."/>
            <person name="Cohen L."/>
        </authorList>
    </citation>
    <scope>NUCLEOTIDE SEQUENCE</scope>
    <source>
        <strain evidence="1">PLY429</strain>
    </source>
</reference>
<accession>A0A7S1SHW8</accession>
<dbReference type="EMBL" id="HBGG01002989">
    <property type="protein sequence ID" value="CAD9199266.1"/>
    <property type="molecule type" value="Transcribed_RNA"/>
</dbReference>
<name>A0A7S1SHW8_9CHLO</name>
<dbReference type="PANTHER" id="PTHR34543:SF1">
    <property type="entry name" value="PROTEIN ABA DEFICIENT 4, CHLOROPLASTIC"/>
    <property type="match status" value="1"/>
</dbReference>
<organism evidence="1">
    <name type="scientific">Tetraselmis chuii</name>
    <dbReference type="NCBI Taxonomy" id="63592"/>
    <lineage>
        <taxon>Eukaryota</taxon>
        <taxon>Viridiplantae</taxon>
        <taxon>Chlorophyta</taxon>
        <taxon>core chlorophytes</taxon>
        <taxon>Chlorodendrophyceae</taxon>
        <taxon>Chlorodendrales</taxon>
        <taxon>Chlorodendraceae</taxon>
        <taxon>Tetraselmis</taxon>
    </lineage>
</organism>
<dbReference type="Pfam" id="PF14108">
    <property type="entry name" value="ABA4-like"/>
    <property type="match status" value="1"/>
</dbReference>
<evidence type="ECO:0000313" key="1">
    <source>
        <dbReference type="EMBL" id="CAD9199266.1"/>
    </source>
</evidence>
<protein>
    <recommendedName>
        <fullName evidence="2">DUF4281 domain-containing protein</fullName>
    </recommendedName>
</protein>
<sequence>MVVIARPAACGMGRPAVLARARCVPVIAGCTELASRQHCLQLSARLKHRQAPRPTLFSGRHTSSHGRVVRGTASALPQWLDPSAPEPFLFFNTAVLIPWCLMIIAPRWEVTKKLLGPTWFMVPYALIDTAYFIGTAVLDAQSGEDVNAKAVFLFTEAITDPAKMLSLFDNAAYAGQDWVHLCTWDMLAGRWIWLDALATGLPMRFALFTAFNSGPPGLLVYLLTRAVLQKPEDKDKQVTEV</sequence>
<dbReference type="InterPro" id="IPR025461">
    <property type="entry name" value="ABA4-like"/>
</dbReference>
<gene>
    <name evidence="1" type="ORF">TCHU04912_LOCUS1499</name>
</gene>
<proteinExistence type="predicted"/>
<dbReference type="AlphaFoldDB" id="A0A7S1SHW8"/>
<evidence type="ECO:0008006" key="2">
    <source>
        <dbReference type="Google" id="ProtNLM"/>
    </source>
</evidence>
<dbReference type="PANTHER" id="PTHR34543">
    <property type="entry name" value="PROTEIN ABA DEFICIENT 4, CHLOROPLASTIC"/>
    <property type="match status" value="1"/>
</dbReference>